<evidence type="ECO:0000313" key="4">
    <source>
        <dbReference type="Proteomes" id="UP000230052"/>
    </source>
</evidence>
<feature type="transmembrane region" description="Helical" evidence="1">
    <location>
        <begin position="80"/>
        <end position="97"/>
    </location>
</feature>
<gene>
    <name evidence="3" type="ORF">COS99_02250</name>
</gene>
<evidence type="ECO:0000313" key="3">
    <source>
        <dbReference type="EMBL" id="PIU42030.1"/>
    </source>
</evidence>
<dbReference type="InterPro" id="IPR041657">
    <property type="entry name" value="HTH_17"/>
</dbReference>
<keyword evidence="1" id="KW-0472">Membrane</keyword>
<accession>A0A2J0L034</accession>
<dbReference type="Pfam" id="PF12728">
    <property type="entry name" value="HTH_17"/>
    <property type="match status" value="1"/>
</dbReference>
<comment type="caution">
    <text evidence="3">The sequence shown here is derived from an EMBL/GenBank/DDBJ whole genome shotgun (WGS) entry which is preliminary data.</text>
</comment>
<dbReference type="InterPro" id="IPR010093">
    <property type="entry name" value="SinI_DNA-bd"/>
</dbReference>
<evidence type="ECO:0000259" key="2">
    <source>
        <dbReference type="Pfam" id="PF12728"/>
    </source>
</evidence>
<protein>
    <recommendedName>
        <fullName evidence="2">Helix-turn-helix domain-containing protein</fullName>
    </recommendedName>
</protein>
<dbReference type="EMBL" id="PEWV01000022">
    <property type="protein sequence ID" value="PIU42030.1"/>
    <property type="molecule type" value="Genomic_DNA"/>
</dbReference>
<sequence>MPERLLDTKEVACYLGIREKDVKNLVAMGKLPAYKIGGAFLRFKFEQVDALKNTILPASFKSKDVSLLERLADFLRFNDFYIISIIIAIGLLLVILYF</sequence>
<evidence type="ECO:0000256" key="1">
    <source>
        <dbReference type="SAM" id="Phobius"/>
    </source>
</evidence>
<keyword evidence="1" id="KW-1133">Transmembrane helix</keyword>
<proteinExistence type="predicted"/>
<dbReference type="Proteomes" id="UP000230052">
    <property type="component" value="Unassembled WGS sequence"/>
</dbReference>
<feature type="domain" description="Helix-turn-helix" evidence="2">
    <location>
        <begin position="5"/>
        <end position="52"/>
    </location>
</feature>
<dbReference type="GO" id="GO:0003677">
    <property type="term" value="F:DNA binding"/>
    <property type="evidence" value="ECO:0007669"/>
    <property type="project" value="InterPro"/>
</dbReference>
<dbReference type="NCBIfam" id="TIGR01764">
    <property type="entry name" value="excise"/>
    <property type="match status" value="1"/>
</dbReference>
<dbReference type="AlphaFoldDB" id="A0A2J0L034"/>
<organism evidence="3 4">
    <name type="scientific">Candidatus Aquitaenariimonas noxiae</name>
    <dbReference type="NCBI Taxonomy" id="1974741"/>
    <lineage>
        <taxon>Bacteria</taxon>
        <taxon>Pseudomonadati</taxon>
        <taxon>Candidatus Omnitrophota</taxon>
        <taxon>Candidatus Aquitaenariimonas</taxon>
    </lineage>
</organism>
<name>A0A2J0L034_9BACT</name>
<keyword evidence="1" id="KW-0812">Transmembrane</keyword>
<reference evidence="3 4" key="1">
    <citation type="submission" date="2017-09" db="EMBL/GenBank/DDBJ databases">
        <title>Depth-based differentiation of microbial function through sediment-hosted aquifers and enrichment of novel symbionts in the deep terrestrial subsurface.</title>
        <authorList>
            <person name="Probst A.J."/>
            <person name="Ladd B."/>
            <person name="Jarett J.K."/>
            <person name="Geller-Mcgrath D.E."/>
            <person name="Sieber C.M."/>
            <person name="Emerson J.B."/>
            <person name="Anantharaman K."/>
            <person name="Thomas B.C."/>
            <person name="Malmstrom R."/>
            <person name="Stieglmeier M."/>
            <person name="Klingl A."/>
            <person name="Woyke T."/>
            <person name="Ryan C.M."/>
            <person name="Banfield J.F."/>
        </authorList>
    </citation>
    <scope>NUCLEOTIDE SEQUENCE [LARGE SCALE GENOMIC DNA]</scope>
    <source>
        <strain evidence="3">CG07_land_8_20_14_0_80_42_15</strain>
    </source>
</reference>